<feature type="domain" description="PPIase cyclophilin-type" evidence="5">
    <location>
        <begin position="8"/>
        <end position="171"/>
    </location>
</feature>
<proteinExistence type="evidence at transcript level"/>
<dbReference type="PANTHER" id="PTHR11071">
    <property type="entry name" value="PEPTIDYL-PROLYL CIS-TRANS ISOMERASE"/>
    <property type="match status" value="1"/>
</dbReference>
<dbReference type="CDD" id="cd01926">
    <property type="entry name" value="cyclophilin_ABH_like"/>
    <property type="match status" value="1"/>
</dbReference>
<organism evidence="6">
    <name type="scientific">Coptotermes formosanus</name>
    <name type="common">Formosan subterranean termite</name>
    <dbReference type="NCBI Taxonomy" id="36987"/>
    <lineage>
        <taxon>Eukaryota</taxon>
        <taxon>Metazoa</taxon>
        <taxon>Ecdysozoa</taxon>
        <taxon>Arthropoda</taxon>
        <taxon>Hexapoda</taxon>
        <taxon>Insecta</taxon>
        <taxon>Pterygota</taxon>
        <taxon>Neoptera</taxon>
        <taxon>Polyneoptera</taxon>
        <taxon>Dictyoptera</taxon>
        <taxon>Blattodea</taxon>
        <taxon>Blattoidea</taxon>
        <taxon>Termitoidae</taxon>
        <taxon>Rhinotermitidae</taxon>
        <taxon>Coptotermes</taxon>
    </lineage>
</organism>
<dbReference type="InterPro" id="IPR024936">
    <property type="entry name" value="Cyclophilin-type_PPIase"/>
</dbReference>
<dbReference type="PROSITE" id="PS50072">
    <property type="entry name" value="CSA_PPIASE_2"/>
    <property type="match status" value="1"/>
</dbReference>
<comment type="similarity">
    <text evidence="1 4">Belongs to the cyclophilin-type PPIase family.</text>
</comment>
<comment type="catalytic activity">
    <reaction evidence="4">
        <text>[protein]-peptidylproline (omega=180) = [protein]-peptidylproline (omega=0)</text>
        <dbReference type="Rhea" id="RHEA:16237"/>
        <dbReference type="Rhea" id="RHEA-COMP:10747"/>
        <dbReference type="Rhea" id="RHEA-COMP:10748"/>
        <dbReference type="ChEBI" id="CHEBI:83833"/>
        <dbReference type="ChEBI" id="CHEBI:83834"/>
        <dbReference type="EC" id="5.2.1.8"/>
    </reaction>
</comment>
<dbReference type="EC" id="5.2.1.8" evidence="4"/>
<dbReference type="EMBL" id="KC632418">
    <property type="protein sequence ID" value="AGM32232.1"/>
    <property type="molecule type" value="mRNA"/>
</dbReference>
<dbReference type="SUPFAM" id="SSF50891">
    <property type="entry name" value="Cyclophilin-like"/>
    <property type="match status" value="1"/>
</dbReference>
<dbReference type="AlphaFoldDB" id="R4V0S5"/>
<dbReference type="FunFam" id="2.40.100.10:FF:000002">
    <property type="entry name" value="Peptidyl-prolyl cis-trans isomerase"/>
    <property type="match status" value="1"/>
</dbReference>
<dbReference type="GO" id="GO:0016018">
    <property type="term" value="F:cyclosporin A binding"/>
    <property type="evidence" value="ECO:0007669"/>
    <property type="project" value="TreeGrafter"/>
</dbReference>
<dbReference type="PRINTS" id="PR00153">
    <property type="entry name" value="CSAPPISMRASE"/>
</dbReference>
<evidence type="ECO:0000256" key="3">
    <source>
        <dbReference type="ARBA" id="ARBA00023235"/>
    </source>
</evidence>
<dbReference type="InterPro" id="IPR002130">
    <property type="entry name" value="Cyclophilin-type_PPIase_dom"/>
</dbReference>
<evidence type="ECO:0000313" key="6">
    <source>
        <dbReference type="EMBL" id="AGM32232.1"/>
    </source>
</evidence>
<evidence type="ECO:0000256" key="2">
    <source>
        <dbReference type="ARBA" id="ARBA00023110"/>
    </source>
</evidence>
<comment type="function">
    <text evidence="4">PPIases accelerate the folding of proteins. It catalyzes the cis-trans isomerization of proline imidic peptide bonds in oligopeptides.</text>
</comment>
<evidence type="ECO:0000256" key="4">
    <source>
        <dbReference type="RuleBase" id="RU363019"/>
    </source>
</evidence>
<sequence>MSERPQVFFDVSIGGKPAGRITFELYSDVVPKTAENFRCLCTGEKGTGKLGKPLWYKGCVFHRVIPSFMLQGGDFTTGDGRGGESIYGAKFADENFQEKHVGPGILSMANAGPNTNGSQFFITTVATPHLNGKHVVFGKVIGGMEVVKAVEAVGSDSGKTKQRVIIENCGQL</sequence>
<reference evidence="6" key="1">
    <citation type="submission" date="2013-02" db="EMBL/GenBank/DDBJ databases">
        <title>Immune-Related transcriptome of Coptotermes formosanus Shiraki workers: the defense mechanism.</title>
        <authorList>
            <person name="Hussain A."/>
            <person name="Li Y.F."/>
            <person name="Wen S.Y."/>
        </authorList>
    </citation>
    <scope>NUCLEOTIDE SEQUENCE</scope>
</reference>
<dbReference type="PANTHER" id="PTHR11071:SF561">
    <property type="entry name" value="PEPTIDYL-PROLYL CIS-TRANS ISOMERASE D-RELATED"/>
    <property type="match status" value="1"/>
</dbReference>
<dbReference type="GO" id="GO:0005737">
    <property type="term" value="C:cytoplasm"/>
    <property type="evidence" value="ECO:0007669"/>
    <property type="project" value="TreeGrafter"/>
</dbReference>
<keyword evidence="3 4" id="KW-0413">Isomerase</keyword>
<dbReference type="PROSITE" id="PS00170">
    <property type="entry name" value="CSA_PPIASE_1"/>
    <property type="match status" value="1"/>
</dbReference>
<dbReference type="PIRSF" id="PIRSF001467">
    <property type="entry name" value="Peptidylpro_ismrse"/>
    <property type="match status" value="1"/>
</dbReference>
<name>R4V0S5_COPFO</name>
<evidence type="ECO:0000256" key="1">
    <source>
        <dbReference type="ARBA" id="ARBA00007365"/>
    </source>
</evidence>
<dbReference type="Pfam" id="PF00160">
    <property type="entry name" value="Pro_isomerase"/>
    <property type="match status" value="1"/>
</dbReference>
<dbReference type="GO" id="GO:0006457">
    <property type="term" value="P:protein folding"/>
    <property type="evidence" value="ECO:0007669"/>
    <property type="project" value="InterPro"/>
</dbReference>
<protein>
    <recommendedName>
        <fullName evidence="4">Peptidyl-prolyl cis-trans isomerase</fullName>
        <shortName evidence="4">PPIase</shortName>
        <ecNumber evidence="4">5.2.1.8</ecNumber>
    </recommendedName>
</protein>
<dbReference type="InterPro" id="IPR020892">
    <property type="entry name" value="Cyclophilin-type_PPIase_CS"/>
</dbReference>
<dbReference type="Gene3D" id="2.40.100.10">
    <property type="entry name" value="Cyclophilin-like"/>
    <property type="match status" value="1"/>
</dbReference>
<evidence type="ECO:0000259" key="5">
    <source>
        <dbReference type="PROSITE" id="PS50072"/>
    </source>
</evidence>
<dbReference type="InterPro" id="IPR029000">
    <property type="entry name" value="Cyclophilin-like_dom_sf"/>
</dbReference>
<keyword evidence="2 4" id="KW-0697">Rotamase</keyword>
<accession>R4V0S5</accession>
<dbReference type="GO" id="GO:0003755">
    <property type="term" value="F:peptidyl-prolyl cis-trans isomerase activity"/>
    <property type="evidence" value="ECO:0007669"/>
    <property type="project" value="UniProtKB-UniRule"/>
</dbReference>